<dbReference type="SUPFAM" id="SSF51735">
    <property type="entry name" value="NAD(P)-binding Rossmann-fold domains"/>
    <property type="match status" value="1"/>
</dbReference>
<protein>
    <submittedName>
        <fullName evidence="14">Uncharacterized protein</fullName>
    </submittedName>
</protein>
<keyword evidence="6" id="KW-0520">NAD</keyword>
<feature type="domain" description="3-hydroxyacyl-CoA dehydrogenase C-terminal" evidence="12">
    <location>
        <begin position="473"/>
        <end position="565"/>
    </location>
</feature>
<dbReference type="FunFam" id="1.10.1040.50:FF:000006">
    <property type="entry name" value="Peroxisomal bifunctional enzyme"/>
    <property type="match status" value="1"/>
</dbReference>
<keyword evidence="9" id="KW-0413">Isomerase</keyword>
<dbReference type="SUPFAM" id="SSF48179">
    <property type="entry name" value="6-phosphogluconate dehydrogenase C-terminal domain-like"/>
    <property type="match status" value="2"/>
</dbReference>
<dbReference type="InterPro" id="IPR006176">
    <property type="entry name" value="3-OHacyl-CoA_DH_NAD-bd"/>
</dbReference>
<dbReference type="Gene3D" id="3.40.50.720">
    <property type="entry name" value="NAD(P)-binding Rossmann-like Domain"/>
    <property type="match status" value="1"/>
</dbReference>
<evidence type="ECO:0000256" key="10">
    <source>
        <dbReference type="ARBA" id="ARBA00023239"/>
    </source>
</evidence>
<evidence type="ECO:0000256" key="6">
    <source>
        <dbReference type="ARBA" id="ARBA00023027"/>
    </source>
</evidence>
<keyword evidence="7" id="KW-0443">Lipid metabolism</keyword>
<evidence type="ECO:0000259" key="12">
    <source>
        <dbReference type="Pfam" id="PF00725"/>
    </source>
</evidence>
<evidence type="ECO:0000256" key="4">
    <source>
        <dbReference type="ARBA" id="ARBA00022832"/>
    </source>
</evidence>
<evidence type="ECO:0000256" key="5">
    <source>
        <dbReference type="ARBA" id="ARBA00023002"/>
    </source>
</evidence>
<evidence type="ECO:0000256" key="7">
    <source>
        <dbReference type="ARBA" id="ARBA00023098"/>
    </source>
</evidence>
<reference evidence="14" key="1">
    <citation type="submission" date="2018-05" db="EMBL/GenBank/DDBJ databases">
        <authorList>
            <person name="Lanie J.A."/>
            <person name="Ng W.-L."/>
            <person name="Kazmierczak K.M."/>
            <person name="Andrzejewski T.M."/>
            <person name="Davidsen T.M."/>
            <person name="Wayne K.J."/>
            <person name="Tettelin H."/>
            <person name="Glass J.I."/>
            <person name="Rusch D."/>
            <person name="Podicherti R."/>
            <person name="Tsui H.-C.T."/>
            <person name="Winkler M.E."/>
        </authorList>
    </citation>
    <scope>NUCLEOTIDE SEQUENCE</scope>
</reference>
<comment type="pathway">
    <text evidence="2">Lipid metabolism; fatty acid beta-oxidation.</text>
</comment>
<keyword evidence="10" id="KW-0456">Lyase</keyword>
<dbReference type="GO" id="GO:0006635">
    <property type="term" value="P:fatty acid beta-oxidation"/>
    <property type="evidence" value="ECO:0007669"/>
    <property type="project" value="UniProtKB-UniPathway"/>
</dbReference>
<dbReference type="GO" id="GO:0004300">
    <property type="term" value="F:enoyl-CoA hydratase activity"/>
    <property type="evidence" value="ECO:0007669"/>
    <property type="project" value="UniProtKB-ARBA"/>
</dbReference>
<keyword evidence="5" id="KW-0560">Oxidoreductase</keyword>
<dbReference type="FunFam" id="3.40.50.720:FF:000009">
    <property type="entry name" value="Fatty oxidation complex, alpha subunit"/>
    <property type="match status" value="1"/>
</dbReference>
<dbReference type="InterPro" id="IPR018376">
    <property type="entry name" value="Enoyl-CoA_hyd/isom_CS"/>
</dbReference>
<accession>A0A381SX05</accession>
<proteinExistence type="inferred from homology"/>
<evidence type="ECO:0000256" key="1">
    <source>
        <dbReference type="ARBA" id="ARBA00004275"/>
    </source>
</evidence>
<evidence type="ECO:0000259" key="13">
    <source>
        <dbReference type="Pfam" id="PF02737"/>
    </source>
</evidence>
<keyword evidence="8" id="KW-0576">Peroxisome</keyword>
<evidence type="ECO:0000256" key="2">
    <source>
        <dbReference type="ARBA" id="ARBA00005005"/>
    </source>
</evidence>
<sequence length="696" mass="77818">MNPITVKVITSIAVINIDNPPVNALSQSVRQGLFDAIKINREKKNIKAMIITCLGKTFIVGADIKEFGKTPKKPYLPDLIHCIEDCEKPVIAAIHGSALGGGLEIAMGCHYRISTMSAYLGYPEIKIGLLPGATGTQRLPRLTNTKYSLDMMLHGNPISAKEALLTGIVDRVTEDHHLIEDALIFAKEVIPKKIRRVRDLPVPRITEKILEETRKKVGIKNRNTFAHKRIIQCVEAAATLKYEDACKIEREKFLECLHSTQSSALRYLFFAERNANKIPDLDKQLSTRKINKISILGAGTMGSGIAYSCLLSGFSVHLLDKNTNDLELGKNRVEKLFSSGVLRGKISADEAKKKLECLTTSCSYNEVADSDLVIEAVYENMSIKLEVFEQIDRVCKKGAILATNTSTLDIDLIGAATKRPCDVIGLHFFSPAHIMPMIEIVRTKKTADDVIATSLQFAKKLKKKSIVVGNCFGFVGNRMLYGYGRENQLLLLEGASPEYVDKILFEWGMAMGPNAVGDLAGLDVGYKIRQEHPQLSNDPLFYRIANMLVEKGRFGQKTGRGMYLYEKNSYTPIPDPSVNKMIMAEAVRLNVEQRKIEPKEIINRCILALIVEGARILEENIAIRSSDIDVIWTNGYGFPKHRGGPMYYADTLGIKKIYAKVIEYYKNFDTEYWKPPKLLKQLSLENRSFSDLDNTT</sequence>
<dbReference type="SUPFAM" id="SSF52096">
    <property type="entry name" value="ClpP/crotonase"/>
    <property type="match status" value="1"/>
</dbReference>
<evidence type="ECO:0000256" key="11">
    <source>
        <dbReference type="ARBA" id="ARBA00023268"/>
    </source>
</evidence>
<comment type="subcellular location">
    <subcellularLocation>
        <location evidence="1">Peroxisome</location>
    </subcellularLocation>
</comment>
<evidence type="ECO:0000313" key="14">
    <source>
        <dbReference type="EMBL" id="SVA07841.1"/>
    </source>
</evidence>
<keyword evidence="11" id="KW-0511">Multifunctional enzyme</keyword>
<dbReference type="GO" id="GO:0070403">
    <property type="term" value="F:NAD+ binding"/>
    <property type="evidence" value="ECO:0007669"/>
    <property type="project" value="InterPro"/>
</dbReference>
<dbReference type="EMBL" id="UINC01003615">
    <property type="protein sequence ID" value="SVA07841.1"/>
    <property type="molecule type" value="Genomic_DNA"/>
</dbReference>
<evidence type="ECO:0000256" key="9">
    <source>
        <dbReference type="ARBA" id="ARBA00023235"/>
    </source>
</evidence>
<dbReference type="GO" id="GO:0016853">
    <property type="term" value="F:isomerase activity"/>
    <property type="evidence" value="ECO:0007669"/>
    <property type="project" value="UniProtKB-KW"/>
</dbReference>
<dbReference type="AlphaFoldDB" id="A0A381SX05"/>
<dbReference type="CDD" id="cd06558">
    <property type="entry name" value="crotonase-like"/>
    <property type="match status" value="1"/>
</dbReference>
<feature type="domain" description="3-hydroxyacyl-CoA dehydrogenase C-terminal" evidence="12">
    <location>
        <begin position="601"/>
        <end position="687"/>
    </location>
</feature>
<dbReference type="InterPro" id="IPR001753">
    <property type="entry name" value="Enoyl-CoA_hydra/iso"/>
</dbReference>
<comment type="similarity">
    <text evidence="3">In the N-terminal section; belongs to the enoyl-CoA hydratase/isomerase family.</text>
</comment>
<dbReference type="Pfam" id="PF00378">
    <property type="entry name" value="ECH_1"/>
    <property type="match status" value="1"/>
</dbReference>
<dbReference type="InterPro" id="IPR008927">
    <property type="entry name" value="6-PGluconate_DH-like_C_sf"/>
</dbReference>
<dbReference type="Pfam" id="PF02737">
    <property type="entry name" value="3HCDH_N"/>
    <property type="match status" value="1"/>
</dbReference>
<dbReference type="PROSITE" id="PS00166">
    <property type="entry name" value="ENOYL_COA_HYDRATASE"/>
    <property type="match status" value="1"/>
</dbReference>
<dbReference type="Gene3D" id="1.10.1040.50">
    <property type="match status" value="1"/>
</dbReference>
<gene>
    <name evidence="14" type="ORF">METZ01_LOCUS60695</name>
</gene>
<dbReference type="Pfam" id="PF00725">
    <property type="entry name" value="3HCDH"/>
    <property type="match status" value="2"/>
</dbReference>
<dbReference type="InterPro" id="IPR029045">
    <property type="entry name" value="ClpP/crotonase-like_dom_sf"/>
</dbReference>
<dbReference type="GO" id="GO:0016616">
    <property type="term" value="F:oxidoreductase activity, acting on the CH-OH group of donors, NAD or NADP as acceptor"/>
    <property type="evidence" value="ECO:0007669"/>
    <property type="project" value="InterPro"/>
</dbReference>
<dbReference type="PANTHER" id="PTHR23309">
    <property type="entry name" value="3-HYDROXYACYL-COA DEHYROGENASE"/>
    <property type="match status" value="1"/>
</dbReference>
<evidence type="ECO:0000256" key="3">
    <source>
        <dbReference type="ARBA" id="ARBA00008750"/>
    </source>
</evidence>
<organism evidence="14">
    <name type="scientific">marine metagenome</name>
    <dbReference type="NCBI Taxonomy" id="408172"/>
    <lineage>
        <taxon>unclassified sequences</taxon>
        <taxon>metagenomes</taxon>
        <taxon>ecological metagenomes</taxon>
    </lineage>
</organism>
<evidence type="ECO:0000256" key="8">
    <source>
        <dbReference type="ARBA" id="ARBA00023140"/>
    </source>
</evidence>
<dbReference type="UniPathway" id="UPA00659"/>
<dbReference type="InterPro" id="IPR006108">
    <property type="entry name" value="3HC_DH_C"/>
</dbReference>
<dbReference type="Gene3D" id="3.90.226.10">
    <property type="entry name" value="2-enoyl-CoA Hydratase, Chain A, domain 1"/>
    <property type="match status" value="1"/>
</dbReference>
<dbReference type="InterPro" id="IPR036291">
    <property type="entry name" value="NAD(P)-bd_dom_sf"/>
</dbReference>
<dbReference type="GO" id="GO:0005777">
    <property type="term" value="C:peroxisome"/>
    <property type="evidence" value="ECO:0007669"/>
    <property type="project" value="UniProtKB-SubCell"/>
</dbReference>
<name>A0A381SX05_9ZZZZ</name>
<feature type="domain" description="3-hydroxyacyl-CoA dehydrogenase NAD binding" evidence="13">
    <location>
        <begin position="292"/>
        <end position="470"/>
    </location>
</feature>
<keyword evidence="4" id="KW-0276">Fatty acid metabolism</keyword>